<evidence type="ECO:0000256" key="4">
    <source>
        <dbReference type="ARBA" id="ARBA00022723"/>
    </source>
</evidence>
<dbReference type="InterPro" id="IPR038371">
    <property type="entry name" value="Cu_polyphenol_OxRdtase_sf"/>
</dbReference>
<evidence type="ECO:0000256" key="1">
    <source>
        <dbReference type="ARBA" id="ARBA00000553"/>
    </source>
</evidence>
<dbReference type="Gene3D" id="3.60.140.10">
    <property type="entry name" value="CNF1/YfiH-like putative cysteine hydrolases"/>
    <property type="match status" value="1"/>
</dbReference>
<dbReference type="Pfam" id="PF02578">
    <property type="entry name" value="Cu-oxidase_4"/>
    <property type="match status" value="1"/>
</dbReference>
<dbReference type="GO" id="GO:0016787">
    <property type="term" value="F:hydrolase activity"/>
    <property type="evidence" value="ECO:0007669"/>
    <property type="project" value="UniProtKB-KW"/>
</dbReference>
<evidence type="ECO:0000256" key="7">
    <source>
        <dbReference type="ARBA" id="ARBA00047989"/>
    </source>
</evidence>
<dbReference type="KEGG" id="pbt:ING2E5B_0012"/>
<evidence type="ECO:0000256" key="3">
    <source>
        <dbReference type="ARBA" id="ARBA00022679"/>
    </source>
</evidence>
<reference evidence="11 12" key="1">
    <citation type="submission" date="2014-08" db="EMBL/GenBank/DDBJ databases">
        <authorList>
            <person name="Wibberg D."/>
        </authorList>
    </citation>
    <scope>NUCLEOTIDE SEQUENCE [LARGE SCALE GENOMIC DNA]</scope>
    <source>
        <strain evidence="12">ING2-E5B</strain>
    </source>
</reference>
<sequence>MKRHPQYTNLLLFDILDKEEGIVHFSTTRMGGVSNGPYSSFNMGNFSDDNPLNIFQNRNILARMFYMDISKFVIPHQTHGTKVLKIDEEFMNLDSASLIETLYGIDATITDIKGIFLCATTADCVPIIVYDKVSESVAAIHAGWKGTSGRITENTITEMQKQFGSNPGDMIACIGPSISAEHYEVGEEVVDLFSKKGFTISDPEVGFRNRSTSKYHLNLTEINRRELIRLGIKEDNIEVADMCTYSLENLFFSARRQTVHSGRMLTGIMMKER</sequence>
<evidence type="ECO:0000256" key="10">
    <source>
        <dbReference type="RuleBase" id="RU361274"/>
    </source>
</evidence>
<evidence type="ECO:0000256" key="8">
    <source>
        <dbReference type="ARBA" id="ARBA00048968"/>
    </source>
</evidence>
<evidence type="ECO:0000256" key="6">
    <source>
        <dbReference type="ARBA" id="ARBA00022833"/>
    </source>
</evidence>
<dbReference type="SUPFAM" id="SSF64438">
    <property type="entry name" value="CNF1/YfiH-like putative cysteine hydrolases"/>
    <property type="match status" value="1"/>
</dbReference>
<evidence type="ECO:0000313" key="12">
    <source>
        <dbReference type="Proteomes" id="UP000032417"/>
    </source>
</evidence>
<proteinExistence type="inferred from homology"/>
<comment type="similarity">
    <text evidence="2 10">Belongs to the purine nucleoside phosphorylase YfiH/LACC1 family.</text>
</comment>
<dbReference type="GO" id="GO:0005507">
    <property type="term" value="F:copper ion binding"/>
    <property type="evidence" value="ECO:0007669"/>
    <property type="project" value="TreeGrafter"/>
</dbReference>
<evidence type="ECO:0000256" key="5">
    <source>
        <dbReference type="ARBA" id="ARBA00022801"/>
    </source>
</evidence>
<keyword evidence="3" id="KW-0808">Transferase</keyword>
<dbReference type="PANTHER" id="PTHR30616:SF2">
    <property type="entry name" value="PURINE NUCLEOSIDE PHOSPHORYLASE LACC1"/>
    <property type="match status" value="1"/>
</dbReference>
<gene>
    <name evidence="11" type="ORF">ING2E5B_0012</name>
</gene>
<dbReference type="PANTHER" id="PTHR30616">
    <property type="entry name" value="UNCHARACTERIZED PROTEIN YFIH"/>
    <property type="match status" value="1"/>
</dbReference>
<dbReference type="EMBL" id="LN515532">
    <property type="protein sequence ID" value="CEA14600.1"/>
    <property type="molecule type" value="Genomic_DNA"/>
</dbReference>
<protein>
    <recommendedName>
        <fullName evidence="10">Purine nucleoside phosphorylase</fullName>
    </recommendedName>
</protein>
<keyword evidence="4" id="KW-0479">Metal-binding</keyword>
<evidence type="ECO:0000313" key="11">
    <source>
        <dbReference type="EMBL" id="CEA14600.1"/>
    </source>
</evidence>
<comment type="catalytic activity">
    <reaction evidence="1">
        <text>inosine + phosphate = alpha-D-ribose 1-phosphate + hypoxanthine</text>
        <dbReference type="Rhea" id="RHEA:27646"/>
        <dbReference type="ChEBI" id="CHEBI:17368"/>
        <dbReference type="ChEBI" id="CHEBI:17596"/>
        <dbReference type="ChEBI" id="CHEBI:43474"/>
        <dbReference type="ChEBI" id="CHEBI:57720"/>
        <dbReference type="EC" id="2.4.2.1"/>
    </reaction>
    <physiologicalReaction direction="left-to-right" evidence="1">
        <dbReference type="Rhea" id="RHEA:27647"/>
    </physiologicalReaction>
</comment>
<name>A0A098BXA2_9BACT</name>
<evidence type="ECO:0000256" key="2">
    <source>
        <dbReference type="ARBA" id="ARBA00007353"/>
    </source>
</evidence>
<dbReference type="InterPro" id="IPR011324">
    <property type="entry name" value="Cytotoxic_necrot_fac-like_cat"/>
</dbReference>
<dbReference type="NCBIfam" id="TIGR00726">
    <property type="entry name" value="peptidoglycan editing factor PgeF"/>
    <property type="match status" value="1"/>
</dbReference>
<dbReference type="HOGENOM" id="CLU_065784_0_0_10"/>
<keyword evidence="6" id="KW-0862">Zinc</keyword>
<dbReference type="GO" id="GO:0017061">
    <property type="term" value="F:S-methyl-5-thioadenosine phosphorylase activity"/>
    <property type="evidence" value="ECO:0007669"/>
    <property type="project" value="UniProtKB-EC"/>
</dbReference>
<evidence type="ECO:0000256" key="9">
    <source>
        <dbReference type="ARBA" id="ARBA00049893"/>
    </source>
</evidence>
<dbReference type="CDD" id="cd16833">
    <property type="entry name" value="YfiH"/>
    <property type="match status" value="1"/>
</dbReference>
<organism evidence="11 12">
    <name type="scientific">Fermentimonas caenicola</name>
    <dbReference type="NCBI Taxonomy" id="1562970"/>
    <lineage>
        <taxon>Bacteria</taxon>
        <taxon>Pseudomonadati</taxon>
        <taxon>Bacteroidota</taxon>
        <taxon>Bacteroidia</taxon>
        <taxon>Bacteroidales</taxon>
        <taxon>Dysgonomonadaceae</taxon>
        <taxon>Fermentimonas</taxon>
    </lineage>
</organism>
<dbReference type="OrthoDB" id="4279at2"/>
<dbReference type="AlphaFoldDB" id="A0A098BXA2"/>
<accession>A0A098BXA2</accession>
<dbReference type="PATRIC" id="fig|1562970.3.peg.11"/>
<dbReference type="STRING" id="1562970.ING2E5B_0012"/>
<comment type="catalytic activity">
    <reaction evidence="8">
        <text>adenosine + phosphate = alpha-D-ribose 1-phosphate + adenine</text>
        <dbReference type="Rhea" id="RHEA:27642"/>
        <dbReference type="ChEBI" id="CHEBI:16335"/>
        <dbReference type="ChEBI" id="CHEBI:16708"/>
        <dbReference type="ChEBI" id="CHEBI:43474"/>
        <dbReference type="ChEBI" id="CHEBI:57720"/>
        <dbReference type="EC" id="2.4.2.1"/>
    </reaction>
    <physiologicalReaction direction="left-to-right" evidence="8">
        <dbReference type="Rhea" id="RHEA:27643"/>
    </physiologicalReaction>
</comment>
<dbReference type="Proteomes" id="UP000032417">
    <property type="component" value="Chromosome 1"/>
</dbReference>
<keyword evidence="5" id="KW-0378">Hydrolase</keyword>
<comment type="catalytic activity">
    <reaction evidence="7">
        <text>adenosine + H2O + H(+) = inosine + NH4(+)</text>
        <dbReference type="Rhea" id="RHEA:24408"/>
        <dbReference type="ChEBI" id="CHEBI:15377"/>
        <dbReference type="ChEBI" id="CHEBI:15378"/>
        <dbReference type="ChEBI" id="CHEBI:16335"/>
        <dbReference type="ChEBI" id="CHEBI:17596"/>
        <dbReference type="ChEBI" id="CHEBI:28938"/>
        <dbReference type="EC" id="3.5.4.4"/>
    </reaction>
    <physiologicalReaction direction="left-to-right" evidence="7">
        <dbReference type="Rhea" id="RHEA:24409"/>
    </physiologicalReaction>
</comment>
<dbReference type="InterPro" id="IPR003730">
    <property type="entry name" value="Cu_polyphenol_OxRdtase"/>
</dbReference>
<comment type="catalytic activity">
    <reaction evidence="9">
        <text>S-methyl-5'-thioadenosine + phosphate = 5-(methylsulfanyl)-alpha-D-ribose 1-phosphate + adenine</text>
        <dbReference type="Rhea" id="RHEA:11852"/>
        <dbReference type="ChEBI" id="CHEBI:16708"/>
        <dbReference type="ChEBI" id="CHEBI:17509"/>
        <dbReference type="ChEBI" id="CHEBI:43474"/>
        <dbReference type="ChEBI" id="CHEBI:58533"/>
        <dbReference type="EC" id="2.4.2.28"/>
    </reaction>
    <physiologicalReaction direction="left-to-right" evidence="9">
        <dbReference type="Rhea" id="RHEA:11853"/>
    </physiologicalReaction>
</comment>
<keyword evidence="12" id="KW-1185">Reference proteome</keyword>